<evidence type="ECO:0000259" key="1">
    <source>
        <dbReference type="SMART" id="SM00849"/>
    </source>
</evidence>
<comment type="caution">
    <text evidence="2">The sequence shown here is derived from an EMBL/GenBank/DDBJ whole genome shotgun (WGS) entry which is preliminary data.</text>
</comment>
<dbReference type="Pfam" id="PF00753">
    <property type="entry name" value="Lactamase_B"/>
    <property type="match status" value="1"/>
</dbReference>
<evidence type="ECO:0000313" key="3">
    <source>
        <dbReference type="Proteomes" id="UP001314681"/>
    </source>
</evidence>
<accession>A0ABS6K6W7</accession>
<dbReference type="Proteomes" id="UP001314681">
    <property type="component" value="Unassembled WGS sequence"/>
</dbReference>
<keyword evidence="3" id="KW-1185">Reference proteome</keyword>
<gene>
    <name evidence="2" type="ORF">KTH90_09205</name>
</gene>
<sequence>MYLLEGEEKAALIDTGSGVGDLKSCVASLTQLPVMVLITHGHVDHAMGAAQFEEVYISYKDKGVYIENSGMEVRKNYLSASPRFVEVEEADYIPVKPADSFQDLNDGDVFDLGGLTIETVACAGHSPGSMMFLLCEDQALITGDACAYFTMLQGDSCLGLSTYERNLRAAGKRTEGRYDQVYMSHGNIIAPVTLIDEVLEVCELVKSGSDDKVAFDFLQTKGMVAKAFENNGVSSYARLDGKIGNLVYNPDRIWD</sequence>
<reference evidence="2 3" key="1">
    <citation type="submission" date="2021-06" db="EMBL/GenBank/DDBJ databases">
        <title>Description of novel taxa of the family Lachnospiraceae.</title>
        <authorList>
            <person name="Chaplin A.V."/>
            <person name="Sokolova S.R."/>
            <person name="Pikina A.P."/>
            <person name="Korzhanova M."/>
            <person name="Belova V."/>
            <person name="Korostin D."/>
            <person name="Efimov B.A."/>
        </authorList>
    </citation>
    <scope>NUCLEOTIDE SEQUENCE [LARGE SCALE GENOMIC DNA]</scope>
    <source>
        <strain evidence="2 3">ASD4241</strain>
    </source>
</reference>
<dbReference type="InterPro" id="IPR050855">
    <property type="entry name" value="NDM-1-like"/>
</dbReference>
<dbReference type="PANTHER" id="PTHR42951:SF22">
    <property type="entry name" value="METALLO BETA-LACTAMASE SUPERFAMILY LIPOPROTEIN"/>
    <property type="match status" value="1"/>
</dbReference>
<dbReference type="RefSeq" id="WP_238726680.1">
    <property type="nucleotide sequence ID" value="NZ_JAHQCX010000005.1"/>
</dbReference>
<dbReference type="InterPro" id="IPR001279">
    <property type="entry name" value="Metallo-B-lactamas"/>
</dbReference>
<protein>
    <submittedName>
        <fullName evidence="2">MBL fold metallo-hydrolase</fullName>
    </submittedName>
</protein>
<dbReference type="SUPFAM" id="SSF56281">
    <property type="entry name" value="Metallo-hydrolase/oxidoreductase"/>
    <property type="match status" value="1"/>
</dbReference>
<proteinExistence type="predicted"/>
<organism evidence="2 3">
    <name type="scientific">Diplocloster modestus</name>
    <dbReference type="NCBI Taxonomy" id="2850322"/>
    <lineage>
        <taxon>Bacteria</taxon>
        <taxon>Bacillati</taxon>
        <taxon>Bacillota</taxon>
        <taxon>Clostridia</taxon>
        <taxon>Lachnospirales</taxon>
        <taxon>Lachnospiraceae</taxon>
        <taxon>Diplocloster</taxon>
    </lineage>
</organism>
<name>A0ABS6K6W7_9FIRM</name>
<feature type="domain" description="Metallo-beta-lactamase" evidence="1">
    <location>
        <begin position="1"/>
        <end position="185"/>
    </location>
</feature>
<dbReference type="InterPro" id="IPR036866">
    <property type="entry name" value="RibonucZ/Hydroxyglut_hydro"/>
</dbReference>
<dbReference type="Gene3D" id="3.60.15.10">
    <property type="entry name" value="Ribonuclease Z/Hydroxyacylglutathione hydrolase-like"/>
    <property type="match status" value="1"/>
</dbReference>
<dbReference type="PANTHER" id="PTHR42951">
    <property type="entry name" value="METALLO-BETA-LACTAMASE DOMAIN-CONTAINING"/>
    <property type="match status" value="1"/>
</dbReference>
<dbReference type="SMART" id="SM00849">
    <property type="entry name" value="Lactamase_B"/>
    <property type="match status" value="1"/>
</dbReference>
<evidence type="ECO:0000313" key="2">
    <source>
        <dbReference type="EMBL" id="MBU9726191.1"/>
    </source>
</evidence>
<dbReference type="EMBL" id="JAHQCX010000005">
    <property type="protein sequence ID" value="MBU9726191.1"/>
    <property type="molecule type" value="Genomic_DNA"/>
</dbReference>